<reference evidence="3" key="1">
    <citation type="submission" date="2024-06" db="EMBL/GenBank/DDBJ databases">
        <authorList>
            <consortium name="consrtm"/>
            <person name="Uemura M."/>
            <person name="Terahara T."/>
        </authorList>
    </citation>
    <scope>NUCLEOTIDE SEQUENCE</scope>
    <source>
        <strain evidence="3">KM77-8</strain>
    </source>
</reference>
<reference evidence="3" key="2">
    <citation type="submission" date="2024-07" db="EMBL/GenBank/DDBJ databases">
        <title>Streptomyces haneummycinica sp. nov., a new antibiotic-producing actinobacterium isolated from marine sediment.</title>
        <authorList>
            <person name="Uemura M."/>
            <person name="Hamada M."/>
            <person name="Hirano S."/>
            <person name="Kobayashi K."/>
            <person name="Ohshiro T."/>
            <person name="Kobayashi T."/>
            <person name="Terahara T."/>
        </authorList>
    </citation>
    <scope>NUCLEOTIDE SEQUENCE</scope>
    <source>
        <strain evidence="3">KM77-8</strain>
    </source>
</reference>
<sequence length="188" mass="19442">MIQSTVLLALVMLASAHRAWSARHPLPAALTGATLLYVATASLVHHILLAPATMTGDTSRPDALAAHTLYTVLPAAAALDWLLLTPPARTHLRQATTWMLYPWPTWPSPWPAANSPPATSTPSSTSPGTATAASSPTPSSSASAATPSPSSSWPWTTPAPAPAKPDFVHGPQWAKVNVVAARAATIGV</sequence>
<keyword evidence="2" id="KW-0812">Transmembrane</keyword>
<dbReference type="InterPro" id="IPR049713">
    <property type="entry name" value="Pr6Pr-like"/>
</dbReference>
<protein>
    <submittedName>
        <fullName evidence="3">Uncharacterized protein</fullName>
    </submittedName>
</protein>
<accession>A0AAT9H981</accession>
<evidence type="ECO:0000256" key="2">
    <source>
        <dbReference type="SAM" id="Phobius"/>
    </source>
</evidence>
<feature type="region of interest" description="Disordered" evidence="1">
    <location>
        <begin position="112"/>
        <end position="166"/>
    </location>
</feature>
<feature type="transmembrane region" description="Helical" evidence="2">
    <location>
        <begin position="31"/>
        <end position="52"/>
    </location>
</feature>
<proteinExistence type="predicted"/>
<name>A0AAT9H981_9ACTN</name>
<dbReference type="EMBL" id="AP035768">
    <property type="protein sequence ID" value="BFO13947.1"/>
    <property type="molecule type" value="Genomic_DNA"/>
</dbReference>
<organism evidence="3">
    <name type="scientific">Streptomyces haneummycinicus</name>
    <dbReference type="NCBI Taxonomy" id="3074435"/>
    <lineage>
        <taxon>Bacteria</taxon>
        <taxon>Bacillati</taxon>
        <taxon>Actinomycetota</taxon>
        <taxon>Actinomycetes</taxon>
        <taxon>Kitasatosporales</taxon>
        <taxon>Streptomycetaceae</taxon>
        <taxon>Streptomyces</taxon>
    </lineage>
</organism>
<evidence type="ECO:0000313" key="3">
    <source>
        <dbReference type="EMBL" id="BFO13947.1"/>
    </source>
</evidence>
<keyword evidence="2" id="KW-1133">Transmembrane helix</keyword>
<dbReference type="NCBIfam" id="NF038065">
    <property type="entry name" value="Pr6Pr"/>
    <property type="match status" value="1"/>
</dbReference>
<keyword evidence="2" id="KW-0472">Membrane</keyword>
<gene>
    <name evidence="3" type="ORF">SHKM778_03350</name>
</gene>
<feature type="transmembrane region" description="Helical" evidence="2">
    <location>
        <begin position="64"/>
        <end position="84"/>
    </location>
</feature>
<dbReference type="AlphaFoldDB" id="A0AAT9H981"/>
<evidence type="ECO:0000256" key="1">
    <source>
        <dbReference type="SAM" id="MobiDB-lite"/>
    </source>
</evidence>
<feature type="compositionally biased region" description="Low complexity" evidence="1">
    <location>
        <begin position="112"/>
        <end position="156"/>
    </location>
</feature>